<dbReference type="EMBL" id="BRXW01000426">
    <property type="protein sequence ID" value="GMH53713.1"/>
    <property type="molecule type" value="Genomic_DNA"/>
</dbReference>
<keyword evidence="1" id="KW-0472">Membrane</keyword>
<keyword evidence="1" id="KW-0812">Transmembrane</keyword>
<dbReference type="SUPFAM" id="SSF53474">
    <property type="entry name" value="alpha/beta-Hydrolases"/>
    <property type="match status" value="1"/>
</dbReference>
<dbReference type="GO" id="GO:0016020">
    <property type="term" value="C:membrane"/>
    <property type="evidence" value="ECO:0007669"/>
    <property type="project" value="TreeGrafter"/>
</dbReference>
<evidence type="ECO:0000259" key="2">
    <source>
        <dbReference type="Pfam" id="PF12146"/>
    </source>
</evidence>
<gene>
    <name evidence="3" type="ORF">TrLO_g14335</name>
</gene>
<dbReference type="PANTHER" id="PTHR12277:SF81">
    <property type="entry name" value="PROTEIN ABHD13"/>
    <property type="match status" value="1"/>
</dbReference>
<dbReference type="InterPro" id="IPR022742">
    <property type="entry name" value="Hydrolase_4"/>
</dbReference>
<keyword evidence="1" id="KW-1133">Transmembrane helix</keyword>
<proteinExistence type="predicted"/>
<evidence type="ECO:0000313" key="4">
    <source>
        <dbReference type="Proteomes" id="UP001165122"/>
    </source>
</evidence>
<dbReference type="PANTHER" id="PTHR12277">
    <property type="entry name" value="ALPHA/BETA HYDROLASE DOMAIN-CONTAINING PROTEIN"/>
    <property type="match status" value="1"/>
</dbReference>
<feature type="transmembrane region" description="Helical" evidence="1">
    <location>
        <begin position="6"/>
        <end position="31"/>
    </location>
</feature>
<accession>A0A9W7DWY1</accession>
<name>A0A9W7DWY1_9STRA</name>
<dbReference type="Proteomes" id="UP001165122">
    <property type="component" value="Unassembled WGS sequence"/>
</dbReference>
<protein>
    <recommendedName>
        <fullName evidence="2">Serine aminopeptidase S33 domain-containing protein</fullName>
    </recommendedName>
</protein>
<dbReference type="OrthoDB" id="10249433at2759"/>
<evidence type="ECO:0000313" key="3">
    <source>
        <dbReference type="EMBL" id="GMH53713.1"/>
    </source>
</evidence>
<evidence type="ECO:0000256" key="1">
    <source>
        <dbReference type="SAM" id="Phobius"/>
    </source>
</evidence>
<dbReference type="AlphaFoldDB" id="A0A9W7DWY1"/>
<reference evidence="4" key="1">
    <citation type="journal article" date="2023" name="Commun. Biol.">
        <title>Genome analysis of Parmales, the sister group of diatoms, reveals the evolutionary specialization of diatoms from phago-mixotrophs to photoautotrophs.</title>
        <authorList>
            <person name="Ban H."/>
            <person name="Sato S."/>
            <person name="Yoshikawa S."/>
            <person name="Yamada K."/>
            <person name="Nakamura Y."/>
            <person name="Ichinomiya M."/>
            <person name="Sato N."/>
            <person name="Blanc-Mathieu R."/>
            <person name="Endo H."/>
            <person name="Kuwata A."/>
            <person name="Ogata H."/>
        </authorList>
    </citation>
    <scope>NUCLEOTIDE SEQUENCE [LARGE SCALE GENOMIC DNA]</scope>
    <source>
        <strain evidence="4">NIES 3700</strain>
    </source>
</reference>
<dbReference type="InterPro" id="IPR029058">
    <property type="entry name" value="AB_hydrolase_fold"/>
</dbReference>
<comment type="caution">
    <text evidence="3">The sequence shown here is derived from an EMBL/GenBank/DDBJ whole genome shotgun (WGS) entry which is preliminary data.</text>
</comment>
<dbReference type="GO" id="GO:0008474">
    <property type="term" value="F:palmitoyl-(protein) hydrolase activity"/>
    <property type="evidence" value="ECO:0007669"/>
    <property type="project" value="TreeGrafter"/>
</dbReference>
<feature type="domain" description="Serine aminopeptidase S33" evidence="2">
    <location>
        <begin position="93"/>
        <end position="221"/>
    </location>
</feature>
<organism evidence="3 4">
    <name type="scientific">Triparma laevis f. longispina</name>
    <dbReference type="NCBI Taxonomy" id="1714387"/>
    <lineage>
        <taxon>Eukaryota</taxon>
        <taxon>Sar</taxon>
        <taxon>Stramenopiles</taxon>
        <taxon>Ochrophyta</taxon>
        <taxon>Bolidophyceae</taxon>
        <taxon>Parmales</taxon>
        <taxon>Triparmaceae</taxon>
        <taxon>Triparma</taxon>
    </lineage>
</organism>
<keyword evidence="4" id="KW-1185">Reference proteome</keyword>
<dbReference type="Pfam" id="PF12146">
    <property type="entry name" value="Hydrolase_4"/>
    <property type="match status" value="1"/>
</dbReference>
<sequence>MGFRSALWSLITSGCYASVAVVSLAVVALYLKQDNLLYHPSIQNLPLSPQKNPAGFRSPLEYGIPFSSLKIPTTDNIEIHAWLLLHPDSLTSRRPTIIFFHGNAGNIGFRLPNAQQMYQLGYNIMQVEYRAFGDSDQSKPPSEEGLRRDAEASINWIMNHGQIDKSRVFLFGRSLGGAVAFHLAKYCDENSIPLAGVIVENTFLSIGKMVDVLMPLVAPLKSLILRIGWDNELLVPQIKVPILFLSGGRDELVPPFHMKRLYELATQSEKAVFYEVKDGTHNDTWQRGGRSYWEAFEAFVTAAVGAAQLPSSSKRNVQKVAMGVPMIPTMSNKFGDIAREGLKKEL</sequence>
<dbReference type="Gene3D" id="3.40.50.1820">
    <property type="entry name" value="alpha/beta hydrolase"/>
    <property type="match status" value="1"/>
</dbReference>
<dbReference type="PROSITE" id="PS51257">
    <property type="entry name" value="PROKAR_LIPOPROTEIN"/>
    <property type="match status" value="1"/>
</dbReference>